<keyword evidence="7" id="KW-1185">Reference proteome</keyword>
<evidence type="ECO:0000256" key="3">
    <source>
        <dbReference type="ARBA" id="ARBA00015522"/>
    </source>
</evidence>
<feature type="region of interest" description="Disordered" evidence="5">
    <location>
        <begin position="1"/>
        <end position="44"/>
    </location>
</feature>
<comment type="subcellular location">
    <subcellularLocation>
        <location evidence="1">Nucleus</location>
        <location evidence="1">Nucleolus</location>
    </subcellularLocation>
</comment>
<reference evidence="6" key="1">
    <citation type="submission" date="2020-11" db="EMBL/GenBank/DDBJ databases">
        <authorList>
            <person name="Tran Van P."/>
        </authorList>
    </citation>
    <scope>NUCLEOTIDE SEQUENCE</scope>
</reference>
<dbReference type="PANTHER" id="PTHR13243">
    <property type="entry name" value="HSPC111 PROTEIN-RELATED"/>
    <property type="match status" value="1"/>
</dbReference>
<dbReference type="InterPro" id="IPR019002">
    <property type="entry name" value="Ribosome_biogenesis_Nop16"/>
</dbReference>
<dbReference type="PANTHER" id="PTHR13243:SF1">
    <property type="entry name" value="NUCLEOLAR PROTEIN 16"/>
    <property type="match status" value="1"/>
</dbReference>
<feature type="compositionally biased region" description="Basic residues" evidence="5">
    <location>
        <begin position="1"/>
        <end position="33"/>
    </location>
</feature>
<protein>
    <recommendedName>
        <fullName evidence="3">Nucleolar protein 16</fullName>
    </recommendedName>
</protein>
<dbReference type="Proteomes" id="UP000678499">
    <property type="component" value="Unassembled WGS sequence"/>
</dbReference>
<sequence>MGKAAGVKRRRKKTRNPKKNYGKQQFKRRKMKTAKPVFSEPEMKDAWDPKKSAIRNITQMGLGLDPNKVIDIDILTGKESMIKSMHPELARPKMKSKKGSSTHVAEAMEARSLIRGTIHVKLSKPEYTWITKMLDKHGEDCEAIARDSKNLMQLTPDRIKHKIKRFKSAVDQYAEYLRGRGSLDVEME</sequence>
<evidence type="ECO:0000256" key="1">
    <source>
        <dbReference type="ARBA" id="ARBA00004604"/>
    </source>
</evidence>
<accession>A0A7R9BN69</accession>
<comment type="similarity">
    <text evidence="2">Belongs to the NOP16 family.</text>
</comment>
<gene>
    <name evidence="6" type="ORF">NMOB1V02_LOCUS4684</name>
</gene>
<dbReference type="EMBL" id="CAJPEX010000751">
    <property type="protein sequence ID" value="CAG0917093.1"/>
    <property type="molecule type" value="Genomic_DNA"/>
</dbReference>
<name>A0A7R9BN69_9CRUS</name>
<evidence type="ECO:0000313" key="7">
    <source>
        <dbReference type="Proteomes" id="UP000678499"/>
    </source>
</evidence>
<dbReference type="AlphaFoldDB" id="A0A7R9BN69"/>
<organism evidence="6">
    <name type="scientific">Notodromas monacha</name>
    <dbReference type="NCBI Taxonomy" id="399045"/>
    <lineage>
        <taxon>Eukaryota</taxon>
        <taxon>Metazoa</taxon>
        <taxon>Ecdysozoa</taxon>
        <taxon>Arthropoda</taxon>
        <taxon>Crustacea</taxon>
        <taxon>Oligostraca</taxon>
        <taxon>Ostracoda</taxon>
        <taxon>Podocopa</taxon>
        <taxon>Podocopida</taxon>
        <taxon>Cypridocopina</taxon>
        <taxon>Cypridoidea</taxon>
        <taxon>Cyprididae</taxon>
        <taxon>Notodromas</taxon>
    </lineage>
</organism>
<evidence type="ECO:0000256" key="4">
    <source>
        <dbReference type="ARBA" id="ARBA00023242"/>
    </source>
</evidence>
<dbReference type="Pfam" id="PF09420">
    <property type="entry name" value="Nop16"/>
    <property type="match status" value="1"/>
</dbReference>
<proteinExistence type="inferred from homology"/>
<evidence type="ECO:0000256" key="5">
    <source>
        <dbReference type="SAM" id="MobiDB-lite"/>
    </source>
</evidence>
<evidence type="ECO:0000313" key="6">
    <source>
        <dbReference type="EMBL" id="CAD7276941.1"/>
    </source>
</evidence>
<evidence type="ECO:0000256" key="2">
    <source>
        <dbReference type="ARBA" id="ARBA00008479"/>
    </source>
</evidence>
<keyword evidence="4" id="KW-0539">Nucleus</keyword>
<dbReference type="GO" id="GO:0042273">
    <property type="term" value="P:ribosomal large subunit biogenesis"/>
    <property type="evidence" value="ECO:0007669"/>
    <property type="project" value="TreeGrafter"/>
</dbReference>
<dbReference type="EMBL" id="OA882788">
    <property type="protein sequence ID" value="CAD7276941.1"/>
    <property type="molecule type" value="Genomic_DNA"/>
</dbReference>
<dbReference type="GO" id="GO:0005730">
    <property type="term" value="C:nucleolus"/>
    <property type="evidence" value="ECO:0007669"/>
    <property type="project" value="UniProtKB-SubCell"/>
</dbReference>
<dbReference type="OrthoDB" id="285729at2759"/>